<evidence type="ECO:0000313" key="4">
    <source>
        <dbReference type="Proteomes" id="UP001142489"/>
    </source>
</evidence>
<feature type="compositionally biased region" description="Basic and acidic residues" evidence="1">
    <location>
        <begin position="26"/>
        <end position="41"/>
    </location>
</feature>
<dbReference type="EMBL" id="JAPFRF010000014">
    <property type="protein sequence ID" value="KAJ7311097.1"/>
    <property type="molecule type" value="Genomic_DNA"/>
</dbReference>
<sequence>MMGWMMAILLCLLIALPPQRGSAAPKTKEEKEQECGKVDAQKERERVKSLVEELYRFSRQSSPLKALVEEDMEHD</sequence>
<reference evidence="3" key="1">
    <citation type="journal article" date="2023" name="DNA Res.">
        <title>Chromosome-level genome assembly of Phrynocephalus forsythii using third-generation DNA sequencing and Hi-C analysis.</title>
        <authorList>
            <person name="Qi Y."/>
            <person name="Zhao W."/>
            <person name="Zhao Y."/>
            <person name="Niu C."/>
            <person name="Cao S."/>
            <person name="Zhang Y."/>
        </authorList>
    </citation>
    <scope>NUCLEOTIDE SEQUENCE</scope>
    <source>
        <tissue evidence="3">Muscle</tissue>
    </source>
</reference>
<evidence type="ECO:0000256" key="1">
    <source>
        <dbReference type="SAM" id="MobiDB-lite"/>
    </source>
</evidence>
<gene>
    <name evidence="3" type="ORF">JRQ81_006696</name>
</gene>
<comment type="caution">
    <text evidence="3">The sequence shown here is derived from an EMBL/GenBank/DDBJ whole genome shotgun (WGS) entry which is preliminary data.</text>
</comment>
<organism evidence="3 4">
    <name type="scientific">Phrynocephalus forsythii</name>
    <dbReference type="NCBI Taxonomy" id="171643"/>
    <lineage>
        <taxon>Eukaryota</taxon>
        <taxon>Metazoa</taxon>
        <taxon>Chordata</taxon>
        <taxon>Craniata</taxon>
        <taxon>Vertebrata</taxon>
        <taxon>Euteleostomi</taxon>
        <taxon>Lepidosauria</taxon>
        <taxon>Squamata</taxon>
        <taxon>Bifurcata</taxon>
        <taxon>Unidentata</taxon>
        <taxon>Episquamata</taxon>
        <taxon>Toxicofera</taxon>
        <taxon>Iguania</taxon>
        <taxon>Acrodonta</taxon>
        <taxon>Agamidae</taxon>
        <taxon>Agaminae</taxon>
        <taxon>Phrynocephalus</taxon>
    </lineage>
</organism>
<keyword evidence="2" id="KW-0732">Signal</keyword>
<dbReference type="AlphaFoldDB" id="A0A9Q0XFH4"/>
<dbReference type="Proteomes" id="UP001142489">
    <property type="component" value="Unassembled WGS sequence"/>
</dbReference>
<feature type="chain" id="PRO_5040391520" evidence="2">
    <location>
        <begin position="24"/>
        <end position="75"/>
    </location>
</feature>
<name>A0A9Q0XFH4_9SAUR</name>
<evidence type="ECO:0000256" key="2">
    <source>
        <dbReference type="SAM" id="SignalP"/>
    </source>
</evidence>
<feature type="region of interest" description="Disordered" evidence="1">
    <location>
        <begin position="21"/>
        <end position="41"/>
    </location>
</feature>
<protein>
    <submittedName>
        <fullName evidence="3">Uncharacterized protein</fullName>
    </submittedName>
</protein>
<accession>A0A9Q0XFH4</accession>
<evidence type="ECO:0000313" key="3">
    <source>
        <dbReference type="EMBL" id="KAJ7311097.1"/>
    </source>
</evidence>
<feature type="signal peptide" evidence="2">
    <location>
        <begin position="1"/>
        <end position="23"/>
    </location>
</feature>
<keyword evidence="4" id="KW-1185">Reference proteome</keyword>
<proteinExistence type="predicted"/>